<organism evidence="2 3">
    <name type="scientific">Komagataeibacter oboediens</name>
    <dbReference type="NCBI Taxonomy" id="65958"/>
    <lineage>
        <taxon>Bacteria</taxon>
        <taxon>Pseudomonadati</taxon>
        <taxon>Pseudomonadota</taxon>
        <taxon>Alphaproteobacteria</taxon>
        <taxon>Acetobacterales</taxon>
        <taxon>Acetobacteraceae</taxon>
        <taxon>Komagataeibacter</taxon>
    </lineage>
</organism>
<proteinExistence type="predicted"/>
<accession>A0A318QRJ8</accession>
<dbReference type="Proteomes" id="UP000247417">
    <property type="component" value="Unassembled WGS sequence"/>
</dbReference>
<dbReference type="EMBL" id="NKTX01000138">
    <property type="protein sequence ID" value="PYD77769.1"/>
    <property type="molecule type" value="Genomic_DNA"/>
</dbReference>
<evidence type="ECO:0000313" key="3">
    <source>
        <dbReference type="Proteomes" id="UP000247417"/>
    </source>
</evidence>
<protein>
    <submittedName>
        <fullName evidence="2">Uncharacterized protein</fullName>
    </submittedName>
</protein>
<evidence type="ECO:0000256" key="1">
    <source>
        <dbReference type="SAM" id="Coils"/>
    </source>
</evidence>
<feature type="coiled-coil region" evidence="1">
    <location>
        <begin position="9"/>
        <end position="36"/>
    </location>
</feature>
<gene>
    <name evidence="2" type="ORF">CFR80_17415</name>
</gene>
<comment type="caution">
    <text evidence="2">The sequence shown here is derived from an EMBL/GenBank/DDBJ whole genome shotgun (WGS) entry which is preliminary data.</text>
</comment>
<evidence type="ECO:0000313" key="2">
    <source>
        <dbReference type="EMBL" id="PYD77769.1"/>
    </source>
</evidence>
<name>A0A318QRJ8_9PROT</name>
<keyword evidence="1" id="KW-0175">Coiled coil</keyword>
<sequence>MWLSRPTMEEPVEKRIADLEAKVEELMARKETHDSAIEMEVEIINRLVDMVALLIFHQPPSVKRDVLNAWAWQTKQKEQNKQKKKGQNGTMLRLSMSGRQFWMQRPIRSWRSCPRRPHARFHRIGF</sequence>
<reference evidence="2 3" key="1">
    <citation type="submission" date="2017-07" db="EMBL/GenBank/DDBJ databases">
        <title>A draft genome sequence of Komagataeibacter oboediens LMG 18849.</title>
        <authorList>
            <person name="Skraban J."/>
            <person name="Cleenwerck I."/>
            <person name="Vandamme P."/>
            <person name="Trcek J."/>
        </authorList>
    </citation>
    <scope>NUCLEOTIDE SEQUENCE [LARGE SCALE GENOMIC DNA]</scope>
    <source>
        <strain evidence="2 3">LMG 18849</strain>
    </source>
</reference>
<dbReference type="AlphaFoldDB" id="A0A318QRJ8"/>